<feature type="compositionally biased region" description="Basic and acidic residues" evidence="1">
    <location>
        <begin position="7"/>
        <end position="21"/>
    </location>
</feature>
<name>A0A0W0EW55_MONRR</name>
<evidence type="ECO:0000256" key="1">
    <source>
        <dbReference type="SAM" id="MobiDB-lite"/>
    </source>
</evidence>
<evidence type="ECO:0000313" key="2">
    <source>
        <dbReference type="EMBL" id="KTB28229.1"/>
    </source>
</evidence>
<evidence type="ECO:0000313" key="3">
    <source>
        <dbReference type="Proteomes" id="UP000054988"/>
    </source>
</evidence>
<dbReference type="AlphaFoldDB" id="A0A0W0EW55"/>
<accession>A0A0W0EW55</accession>
<feature type="compositionally biased region" description="Basic and acidic residues" evidence="1">
    <location>
        <begin position="119"/>
        <end position="129"/>
    </location>
</feature>
<gene>
    <name evidence="2" type="ORF">WG66_19206</name>
</gene>
<dbReference type="EMBL" id="LATX01002493">
    <property type="protein sequence ID" value="KTB28229.1"/>
    <property type="molecule type" value="Genomic_DNA"/>
</dbReference>
<proteinExistence type="predicted"/>
<sequence length="141" mass="15926">MSNLDSPHFETVEKPFDDYRDGAKVEARPAFVDGLKIDTPESPDSDQEGIISTLSEYPFRDLKATRFQFVSKDMIQVQREPSGSPTMENPFLLNRTRALTQEATTNNASTFIGKTMHKNSPEPEREERGSSFWGAIFGCCR</sequence>
<feature type="region of interest" description="Disordered" evidence="1">
    <location>
        <begin position="30"/>
        <end position="49"/>
    </location>
</feature>
<organism evidence="2 3">
    <name type="scientific">Moniliophthora roreri</name>
    <name type="common">Frosty pod rot fungus</name>
    <name type="synonym">Monilia roreri</name>
    <dbReference type="NCBI Taxonomy" id="221103"/>
    <lineage>
        <taxon>Eukaryota</taxon>
        <taxon>Fungi</taxon>
        <taxon>Dikarya</taxon>
        <taxon>Basidiomycota</taxon>
        <taxon>Agaricomycotina</taxon>
        <taxon>Agaricomycetes</taxon>
        <taxon>Agaricomycetidae</taxon>
        <taxon>Agaricales</taxon>
        <taxon>Marasmiineae</taxon>
        <taxon>Marasmiaceae</taxon>
        <taxon>Moniliophthora</taxon>
    </lineage>
</organism>
<dbReference type="Proteomes" id="UP000054988">
    <property type="component" value="Unassembled WGS sequence"/>
</dbReference>
<feature type="compositionally biased region" description="Polar residues" evidence="1">
    <location>
        <begin position="103"/>
        <end position="112"/>
    </location>
</feature>
<comment type="caution">
    <text evidence="2">The sequence shown here is derived from an EMBL/GenBank/DDBJ whole genome shotgun (WGS) entry which is preliminary data.</text>
</comment>
<feature type="region of interest" description="Disordered" evidence="1">
    <location>
        <begin position="1"/>
        <end position="21"/>
    </location>
</feature>
<feature type="region of interest" description="Disordered" evidence="1">
    <location>
        <begin position="103"/>
        <end position="129"/>
    </location>
</feature>
<protein>
    <submittedName>
        <fullName evidence="2">Uncharacterized protein</fullName>
    </submittedName>
</protein>
<reference evidence="2 3" key="1">
    <citation type="submission" date="2015-12" db="EMBL/GenBank/DDBJ databases">
        <title>Draft genome sequence of Moniliophthora roreri, the causal agent of frosty pod rot of cacao.</title>
        <authorList>
            <person name="Aime M.C."/>
            <person name="Diaz-Valderrama J.R."/>
            <person name="Kijpornyongpan T."/>
            <person name="Phillips-Mora W."/>
        </authorList>
    </citation>
    <scope>NUCLEOTIDE SEQUENCE [LARGE SCALE GENOMIC DNA]</scope>
    <source>
        <strain evidence="2 3">MCA 2952</strain>
    </source>
</reference>